<evidence type="ECO:0000313" key="1">
    <source>
        <dbReference type="EMBL" id="KAI4315922.1"/>
    </source>
</evidence>
<organism evidence="1 2">
    <name type="scientific">Bauhinia variegata</name>
    <name type="common">Purple orchid tree</name>
    <name type="synonym">Phanera variegata</name>
    <dbReference type="NCBI Taxonomy" id="167791"/>
    <lineage>
        <taxon>Eukaryota</taxon>
        <taxon>Viridiplantae</taxon>
        <taxon>Streptophyta</taxon>
        <taxon>Embryophyta</taxon>
        <taxon>Tracheophyta</taxon>
        <taxon>Spermatophyta</taxon>
        <taxon>Magnoliopsida</taxon>
        <taxon>eudicotyledons</taxon>
        <taxon>Gunneridae</taxon>
        <taxon>Pentapetalae</taxon>
        <taxon>rosids</taxon>
        <taxon>fabids</taxon>
        <taxon>Fabales</taxon>
        <taxon>Fabaceae</taxon>
        <taxon>Cercidoideae</taxon>
        <taxon>Cercideae</taxon>
        <taxon>Bauhiniinae</taxon>
        <taxon>Bauhinia</taxon>
    </lineage>
</organism>
<keyword evidence="2" id="KW-1185">Reference proteome</keyword>
<gene>
    <name evidence="1" type="ORF">L6164_023950</name>
</gene>
<reference evidence="1 2" key="1">
    <citation type="journal article" date="2022" name="DNA Res.">
        <title>Chromosomal-level genome assembly of the orchid tree Bauhinia variegata (Leguminosae; Cercidoideae) supports the allotetraploid origin hypothesis of Bauhinia.</title>
        <authorList>
            <person name="Zhong Y."/>
            <person name="Chen Y."/>
            <person name="Zheng D."/>
            <person name="Pang J."/>
            <person name="Liu Y."/>
            <person name="Luo S."/>
            <person name="Meng S."/>
            <person name="Qian L."/>
            <person name="Wei D."/>
            <person name="Dai S."/>
            <person name="Zhou R."/>
        </authorList>
    </citation>
    <scope>NUCLEOTIDE SEQUENCE [LARGE SCALE GENOMIC DNA]</scope>
    <source>
        <strain evidence="1">BV-YZ2020</strain>
    </source>
</reference>
<proteinExistence type="predicted"/>
<evidence type="ECO:0000313" key="2">
    <source>
        <dbReference type="Proteomes" id="UP000828941"/>
    </source>
</evidence>
<comment type="caution">
    <text evidence="1">The sequence shown here is derived from an EMBL/GenBank/DDBJ whole genome shotgun (WGS) entry which is preliminary data.</text>
</comment>
<protein>
    <submittedName>
        <fullName evidence="1">Uncharacterized protein</fullName>
    </submittedName>
</protein>
<sequence length="441" mass="50935">MGFGVATERIMESYTKLTTRKAFRRIKVVNIDFRDLEWTDKIKDCPVYYPSEQEFEDPLDYLQKIANEAYPYGICKIVSPVKASIPADVVLKDFRFMTHEQPLRLSKWNEKDFIVYKRGREYTYSEFQAVAGKAFRNQFDGSEDIPSASYVEKMFWKEMANGKKATVKYGVNLEGSAFSCDPDDKLGKSKWNLKNFSRLKKSILRFIQTPIPGVTDPMLYIGMLFSMFAWHVEDQYLYSISYLHSGACKTWYGVPSRAASDFENTVRNHVYCKDIIMEHSEDSAFELLSKKTTMFPPQILLNQRVPVYKAVQKPGEFVITFPRAYHAGFSHGFNCGEAVNFAVSGWLPFGEKATKRYGNLRMPLVVPFEELLYKGAMQFPNSSTINRFARMYFYKNLIRIRNLPSPSNSLGTICSRAANKRKREASLELNTENSNRILKKH</sequence>
<dbReference type="Proteomes" id="UP000828941">
    <property type="component" value="Chromosome 10"/>
</dbReference>
<accession>A0ACB9LVZ4</accession>
<name>A0ACB9LVZ4_BAUVA</name>
<dbReference type="EMBL" id="CM039435">
    <property type="protein sequence ID" value="KAI4315922.1"/>
    <property type="molecule type" value="Genomic_DNA"/>
</dbReference>